<keyword evidence="5 14" id="KW-0479">Metal-binding</keyword>
<dbReference type="PANTHER" id="PTHR45674">
    <property type="entry name" value="DNA LIGASE 1/3 FAMILY MEMBER"/>
    <property type="match status" value="1"/>
</dbReference>
<accession>A0A1F5KN43</accession>
<dbReference type="Gene3D" id="1.10.3260.10">
    <property type="entry name" value="DNA ligase, ATP-dependent, N-terminal domain"/>
    <property type="match status" value="1"/>
</dbReference>
<dbReference type="Gene3D" id="2.40.50.140">
    <property type="entry name" value="Nucleic acid-binding proteins"/>
    <property type="match status" value="1"/>
</dbReference>
<keyword evidence="6 14" id="KW-0547">Nucleotide-binding</keyword>
<keyword evidence="11 14" id="KW-0234">DNA repair</keyword>
<evidence type="ECO:0000256" key="4">
    <source>
        <dbReference type="ARBA" id="ARBA00022705"/>
    </source>
</evidence>
<comment type="caution">
    <text evidence="18">The sequence shown here is derived from an EMBL/GenBank/DDBJ whole genome shotgun (WGS) entry which is preliminary data.</text>
</comment>
<name>A0A1F5KN43_9BACT</name>
<comment type="caution">
    <text evidence="14">Lacks conserved residue(s) required for the propagation of feature annotation.</text>
</comment>
<feature type="binding site" evidence="14">
    <location>
        <position position="416"/>
    </location>
    <ligand>
        <name>ATP</name>
        <dbReference type="ChEBI" id="CHEBI:30616"/>
    </ligand>
</feature>
<dbReference type="InterPro" id="IPR036599">
    <property type="entry name" value="DNA_ligase_N_sf"/>
</dbReference>
<dbReference type="SUPFAM" id="SSF56091">
    <property type="entry name" value="DNA ligase/mRNA capping enzyme, catalytic domain"/>
    <property type="match status" value="1"/>
</dbReference>
<dbReference type="InterPro" id="IPR012310">
    <property type="entry name" value="DNA_ligase_ATP-dep_cent"/>
</dbReference>
<dbReference type="SUPFAM" id="SSF117018">
    <property type="entry name" value="ATP-dependent DNA ligase DNA-binding domain"/>
    <property type="match status" value="1"/>
</dbReference>
<dbReference type="GO" id="GO:0003677">
    <property type="term" value="F:DNA binding"/>
    <property type="evidence" value="ECO:0007669"/>
    <property type="project" value="InterPro"/>
</dbReference>
<dbReference type="InterPro" id="IPR022865">
    <property type="entry name" value="DNA_ligae_ATP-dep_bac/arc"/>
</dbReference>
<keyword evidence="9 14" id="KW-0460">Magnesium</keyword>
<dbReference type="Pfam" id="PF01068">
    <property type="entry name" value="DNA_ligase_A_M"/>
    <property type="match status" value="1"/>
</dbReference>
<comment type="similarity">
    <text evidence="1 14 16">Belongs to the ATP-dependent DNA ligase family.</text>
</comment>
<dbReference type="InterPro" id="IPR012308">
    <property type="entry name" value="DNA_ligase_ATP-dep_N"/>
</dbReference>
<dbReference type="InterPro" id="IPR012309">
    <property type="entry name" value="DNA_ligase_ATP-dep_C"/>
</dbReference>
<evidence type="ECO:0000256" key="1">
    <source>
        <dbReference type="ARBA" id="ARBA00007572"/>
    </source>
</evidence>
<evidence type="ECO:0000313" key="19">
    <source>
        <dbReference type="Proteomes" id="UP000178565"/>
    </source>
</evidence>
<evidence type="ECO:0000256" key="12">
    <source>
        <dbReference type="ARBA" id="ARBA00023306"/>
    </source>
</evidence>
<dbReference type="InterPro" id="IPR050191">
    <property type="entry name" value="ATP-dep_DNA_ligase"/>
</dbReference>
<dbReference type="InterPro" id="IPR000977">
    <property type="entry name" value="DNA_ligase_ATP-dep"/>
</dbReference>
<dbReference type="AlphaFoldDB" id="A0A1F5KN43"/>
<feature type="binding site" evidence="14">
    <location>
        <position position="341"/>
    </location>
    <ligand>
        <name>ATP</name>
        <dbReference type="ChEBI" id="CHEBI:30616"/>
    </ligand>
</feature>
<evidence type="ECO:0000256" key="11">
    <source>
        <dbReference type="ARBA" id="ARBA00023204"/>
    </source>
</evidence>
<dbReference type="GO" id="GO:0071897">
    <property type="term" value="P:DNA biosynthetic process"/>
    <property type="evidence" value="ECO:0007669"/>
    <property type="project" value="InterPro"/>
</dbReference>
<keyword evidence="7 14" id="KW-0227">DNA damage</keyword>
<evidence type="ECO:0000259" key="17">
    <source>
        <dbReference type="PROSITE" id="PS50160"/>
    </source>
</evidence>
<feature type="binding site" evidence="14">
    <location>
        <position position="256"/>
    </location>
    <ligand>
        <name>ATP</name>
        <dbReference type="ChEBI" id="CHEBI:30616"/>
    </ligand>
</feature>
<dbReference type="PROSITE" id="PS00333">
    <property type="entry name" value="DNA_LIGASE_A2"/>
    <property type="match status" value="1"/>
</dbReference>
<dbReference type="Proteomes" id="UP000178565">
    <property type="component" value="Unassembled WGS sequence"/>
</dbReference>
<evidence type="ECO:0000256" key="13">
    <source>
        <dbReference type="ARBA" id="ARBA00034003"/>
    </source>
</evidence>
<dbReference type="GO" id="GO:0003910">
    <property type="term" value="F:DNA ligase (ATP) activity"/>
    <property type="evidence" value="ECO:0007669"/>
    <property type="project" value="UniProtKB-UniRule"/>
</dbReference>
<evidence type="ECO:0000256" key="7">
    <source>
        <dbReference type="ARBA" id="ARBA00022763"/>
    </source>
</evidence>
<evidence type="ECO:0000256" key="16">
    <source>
        <dbReference type="RuleBase" id="RU004196"/>
    </source>
</evidence>
<dbReference type="Pfam" id="PF04675">
    <property type="entry name" value="DNA_ligase_A_N"/>
    <property type="match status" value="1"/>
</dbReference>
<keyword evidence="3 14" id="KW-0132">Cell division</keyword>
<evidence type="ECO:0000256" key="10">
    <source>
        <dbReference type="ARBA" id="ARBA00023172"/>
    </source>
</evidence>
<dbReference type="InterPro" id="IPR016059">
    <property type="entry name" value="DNA_ligase_ATP-dep_CS"/>
</dbReference>
<evidence type="ECO:0000313" key="18">
    <source>
        <dbReference type="EMBL" id="OGE42343.1"/>
    </source>
</evidence>
<evidence type="ECO:0000256" key="9">
    <source>
        <dbReference type="ARBA" id="ARBA00022842"/>
    </source>
</evidence>
<dbReference type="EMBL" id="MFDM01000027">
    <property type="protein sequence ID" value="OGE42343.1"/>
    <property type="molecule type" value="Genomic_DNA"/>
</dbReference>
<feature type="binding site" evidence="14">
    <location>
        <position position="301"/>
    </location>
    <ligand>
        <name>ATP</name>
        <dbReference type="ChEBI" id="CHEBI:30616"/>
    </ligand>
</feature>
<dbReference type="NCBIfam" id="TIGR00574">
    <property type="entry name" value="dnl1"/>
    <property type="match status" value="1"/>
</dbReference>
<evidence type="ECO:0000256" key="6">
    <source>
        <dbReference type="ARBA" id="ARBA00022741"/>
    </source>
</evidence>
<dbReference type="Pfam" id="PF04679">
    <property type="entry name" value="DNA_ligase_A_C"/>
    <property type="match status" value="1"/>
</dbReference>
<evidence type="ECO:0000256" key="8">
    <source>
        <dbReference type="ARBA" id="ARBA00022840"/>
    </source>
</evidence>
<dbReference type="GO" id="GO:0006281">
    <property type="term" value="P:DNA repair"/>
    <property type="evidence" value="ECO:0007669"/>
    <property type="project" value="UniProtKB-UniRule"/>
</dbReference>
<evidence type="ECO:0000256" key="2">
    <source>
        <dbReference type="ARBA" id="ARBA00022598"/>
    </source>
</evidence>
<organism evidence="18 19">
    <name type="scientific">Candidatus Daviesbacteria bacterium RIFCSPLOWO2_01_FULL_39_12</name>
    <dbReference type="NCBI Taxonomy" id="1797785"/>
    <lineage>
        <taxon>Bacteria</taxon>
        <taxon>Candidatus Daviesiibacteriota</taxon>
    </lineage>
</organism>
<feature type="active site" description="N6-AMP-lysine intermediate" evidence="14">
    <location>
        <position position="251"/>
    </location>
</feature>
<evidence type="ECO:0000256" key="5">
    <source>
        <dbReference type="ARBA" id="ARBA00022723"/>
    </source>
</evidence>
<evidence type="ECO:0000256" key="15">
    <source>
        <dbReference type="RuleBase" id="RU000617"/>
    </source>
</evidence>
<dbReference type="STRING" id="1797785.A3B45_02215"/>
<reference evidence="18 19" key="1">
    <citation type="journal article" date="2016" name="Nat. Commun.">
        <title>Thousands of microbial genomes shed light on interconnected biogeochemical processes in an aquifer system.</title>
        <authorList>
            <person name="Anantharaman K."/>
            <person name="Brown C.T."/>
            <person name="Hug L.A."/>
            <person name="Sharon I."/>
            <person name="Castelle C.J."/>
            <person name="Probst A.J."/>
            <person name="Thomas B.C."/>
            <person name="Singh A."/>
            <person name="Wilkins M.J."/>
            <person name="Karaoz U."/>
            <person name="Brodie E.L."/>
            <person name="Williams K.H."/>
            <person name="Hubbard S.S."/>
            <person name="Banfield J.F."/>
        </authorList>
    </citation>
    <scope>NUCLEOTIDE SEQUENCE [LARGE SCALE GENOMIC DNA]</scope>
</reference>
<dbReference type="GO" id="GO:0006310">
    <property type="term" value="P:DNA recombination"/>
    <property type="evidence" value="ECO:0007669"/>
    <property type="project" value="UniProtKB-UniRule"/>
</dbReference>
<keyword evidence="12 14" id="KW-0131">Cell cycle</keyword>
<evidence type="ECO:0000256" key="14">
    <source>
        <dbReference type="HAMAP-Rule" id="MF_00407"/>
    </source>
</evidence>
<keyword evidence="4 14" id="KW-0235">DNA replication</keyword>
<feature type="domain" description="ATP-dependent DNA ligase family profile" evidence="17">
    <location>
        <begin position="339"/>
        <end position="449"/>
    </location>
</feature>
<keyword evidence="2 14" id="KW-0436">Ligase</keyword>
<sequence>MTFAKLAEYFEKLEETSSRLALIDILSKLFDEVKSDEIAQVCYLLQGRVAPFYEPLEIGMSEKLVAAALARAFGVKREQVLKEYGSVGDLGVVALRLTSIAQGKLPKNKLPVDEVFETLRGIAQTTGEGTVEKKVSTLAGLLGKVDGVSAKHLVRVPLGTSRLGIGDPTILDAFAKLKLGDKSKRKLLEGAYNKVSDLGLIGETLWKGGLKAVEGLEVTVGRPIRSQLCERITDPKTILEKYGGEVHVQYKYDGFRVQIHKNGDSIRLFSRNLEETTPMFPDIIKGVLAQVKAKSAILDSEALAYNPQSEEFLPFQETTKRRRKYGIEEMAIKLPLKAFVFDIMYLNGKSLMEKSLESRIKSLEQTIKGDDVLIPQPGEITDSPERIQELFDDALTKGLEGLIVKRPDSKYEAGARNFNWVKLKRHSNGELKDTIDCVILGYVYGRGKRVSFGAGALLVGVYDNKNDEFVTVSKIGTGLTDEEWREIHKRADKIKVDKRPARVNSILVPSVWIAPEIVIEVLADEITRSPVHTAGKTDSEPGYALRFPRLVKFRGSDKQAEDATTVKELIEMYKLQFKK</sequence>
<dbReference type="GO" id="GO:0006273">
    <property type="term" value="P:lagging strand elongation"/>
    <property type="evidence" value="ECO:0007669"/>
    <property type="project" value="TreeGrafter"/>
</dbReference>
<evidence type="ECO:0000256" key="3">
    <source>
        <dbReference type="ARBA" id="ARBA00022618"/>
    </source>
</evidence>
<dbReference type="CDD" id="cd07901">
    <property type="entry name" value="Adenylation_DNA_ligase_Arch_LigB"/>
    <property type="match status" value="1"/>
</dbReference>
<dbReference type="EC" id="6.5.1.1" evidence="14"/>
<dbReference type="Gene3D" id="3.30.470.30">
    <property type="entry name" value="DNA ligase/mRNA capping enzyme"/>
    <property type="match status" value="1"/>
</dbReference>
<dbReference type="InterPro" id="IPR012340">
    <property type="entry name" value="NA-bd_OB-fold"/>
</dbReference>
<protein>
    <recommendedName>
        <fullName evidence="14">Probable DNA ligase</fullName>
        <ecNumber evidence="14">6.5.1.1</ecNumber>
    </recommendedName>
    <alternativeName>
        <fullName evidence="14">Polydeoxyribonucleotide synthase [ATP]</fullName>
    </alternativeName>
</protein>
<dbReference type="HAMAP" id="MF_00407">
    <property type="entry name" value="DNA_ligase"/>
    <property type="match status" value="1"/>
</dbReference>
<comment type="catalytic activity">
    <reaction evidence="13 14 15">
        <text>ATP + (deoxyribonucleotide)n-3'-hydroxyl + 5'-phospho-(deoxyribonucleotide)m = (deoxyribonucleotide)n+m + AMP + diphosphate.</text>
        <dbReference type="EC" id="6.5.1.1"/>
    </reaction>
</comment>
<comment type="function">
    <text evidence="14">DNA ligase that seals nicks in double-stranded DNA during DNA replication, DNA recombination and DNA repair.</text>
</comment>
<dbReference type="PANTHER" id="PTHR45674:SF4">
    <property type="entry name" value="DNA LIGASE 1"/>
    <property type="match status" value="1"/>
</dbReference>
<dbReference type="PROSITE" id="PS00697">
    <property type="entry name" value="DNA_LIGASE_A1"/>
    <property type="match status" value="1"/>
</dbReference>
<comment type="cofactor">
    <cofactor evidence="14">
        <name>Mg(2+)</name>
        <dbReference type="ChEBI" id="CHEBI:18420"/>
    </cofactor>
</comment>
<keyword evidence="8 14" id="KW-0067">ATP-binding</keyword>
<feature type="binding site" evidence="14">
    <location>
        <position position="271"/>
    </location>
    <ligand>
        <name>ATP</name>
        <dbReference type="ChEBI" id="CHEBI:30616"/>
    </ligand>
</feature>
<dbReference type="SUPFAM" id="SSF50249">
    <property type="entry name" value="Nucleic acid-binding proteins"/>
    <property type="match status" value="1"/>
</dbReference>
<dbReference type="GO" id="GO:0005524">
    <property type="term" value="F:ATP binding"/>
    <property type="evidence" value="ECO:0007669"/>
    <property type="project" value="UniProtKB-UniRule"/>
</dbReference>
<dbReference type="GO" id="GO:0046872">
    <property type="term" value="F:metal ion binding"/>
    <property type="evidence" value="ECO:0007669"/>
    <property type="project" value="UniProtKB-KW"/>
</dbReference>
<proteinExistence type="inferred from homology"/>
<dbReference type="CDD" id="cd07969">
    <property type="entry name" value="OBF_DNA_ligase_I"/>
    <property type="match status" value="1"/>
</dbReference>
<keyword evidence="10 14" id="KW-0233">DNA recombination</keyword>
<gene>
    <name evidence="14" type="primary">lig</name>
    <name evidence="18" type="ORF">A3B45_02215</name>
</gene>
<dbReference type="PROSITE" id="PS50160">
    <property type="entry name" value="DNA_LIGASE_A3"/>
    <property type="match status" value="1"/>
</dbReference>
<dbReference type="GO" id="GO:0051301">
    <property type="term" value="P:cell division"/>
    <property type="evidence" value="ECO:0007669"/>
    <property type="project" value="UniProtKB-KW"/>
</dbReference>
<feature type="binding site" evidence="14">
    <location>
        <position position="422"/>
    </location>
    <ligand>
        <name>ATP</name>
        <dbReference type="ChEBI" id="CHEBI:30616"/>
    </ligand>
</feature>